<gene>
    <name evidence="8" type="primary">ssuB</name>
    <name evidence="8" type="ORF">FGKAn22_22040</name>
</gene>
<keyword evidence="3" id="KW-0472">Membrane</keyword>
<dbReference type="GO" id="GO:0016887">
    <property type="term" value="F:ATP hydrolysis activity"/>
    <property type="evidence" value="ECO:0007669"/>
    <property type="project" value="InterPro"/>
</dbReference>
<dbReference type="Proteomes" id="UP001319121">
    <property type="component" value="Chromosome"/>
</dbReference>
<evidence type="ECO:0000256" key="2">
    <source>
        <dbReference type="ARBA" id="ARBA00022448"/>
    </source>
</evidence>
<dbReference type="PANTHER" id="PTHR42788">
    <property type="entry name" value="TAURINE IMPORT ATP-BINDING PROTEIN-RELATED"/>
    <property type="match status" value="1"/>
</dbReference>
<dbReference type="EMBL" id="AP019536">
    <property type="protein sequence ID" value="BBJ00512.1"/>
    <property type="molecule type" value="Genomic_DNA"/>
</dbReference>
<dbReference type="SUPFAM" id="SSF52540">
    <property type="entry name" value="P-loop containing nucleoside triphosphate hydrolases"/>
    <property type="match status" value="1"/>
</dbReference>
<sequence length="279" mass="31249">MAHAATLEIKGLNKQYQVRGESLPVLENISLSIKPGEFVSIVGSSGCGKSTLLKLIIGLEDEYQGELLLDGNRIAGTSLERGIVFQEHRLFPWLTVEQNVGIGLLNNTKLSDEEKRRSVQEHIELVGLKDFAKAYPYQLSGGMSQRVAIARALVNRPEVLLLDEPFGALDAFTRTYLQQELQHIWEKEGITMILVTHDVEEAVYLGDRVVVMQPRPGRIKRIVDVPLARERNRSSAEFSAIKEEVLREFSATEDARTEPVAAPAEEDAYQPDHRLSYQA</sequence>
<dbReference type="InterPro" id="IPR050166">
    <property type="entry name" value="ABC_transporter_ATP-bind"/>
</dbReference>
<dbReference type="CDD" id="cd03293">
    <property type="entry name" value="ABC_NrtD_SsuB_transporters"/>
    <property type="match status" value="1"/>
</dbReference>
<dbReference type="PROSITE" id="PS50893">
    <property type="entry name" value="ABC_TRANSPORTER_2"/>
    <property type="match status" value="1"/>
</dbReference>
<evidence type="ECO:0000256" key="3">
    <source>
        <dbReference type="ARBA" id="ARBA00022475"/>
    </source>
</evidence>
<dbReference type="InterPro" id="IPR003593">
    <property type="entry name" value="AAA+_ATPase"/>
</dbReference>
<evidence type="ECO:0000259" key="7">
    <source>
        <dbReference type="PROSITE" id="PS50893"/>
    </source>
</evidence>
<accession>A0AAN1T1G3</accession>
<dbReference type="RefSeq" id="WP_212785744.1">
    <property type="nucleotide sequence ID" value="NZ_AP019536.1"/>
</dbReference>
<dbReference type="InterPro" id="IPR027417">
    <property type="entry name" value="P-loop_NTPase"/>
</dbReference>
<dbReference type="GO" id="GO:0005524">
    <property type="term" value="F:ATP binding"/>
    <property type="evidence" value="ECO:0007669"/>
    <property type="project" value="UniProtKB-KW"/>
</dbReference>
<evidence type="ECO:0000256" key="6">
    <source>
        <dbReference type="SAM" id="MobiDB-lite"/>
    </source>
</evidence>
<dbReference type="SMART" id="SM00382">
    <property type="entry name" value="AAA"/>
    <property type="match status" value="1"/>
</dbReference>
<evidence type="ECO:0000256" key="5">
    <source>
        <dbReference type="ARBA" id="ARBA00022840"/>
    </source>
</evidence>
<evidence type="ECO:0000256" key="1">
    <source>
        <dbReference type="ARBA" id="ARBA00005417"/>
    </source>
</evidence>
<name>A0AAN1T1G3_9PROT</name>
<dbReference type="AlphaFoldDB" id="A0AAN1T1G3"/>
<dbReference type="Pfam" id="PF00005">
    <property type="entry name" value="ABC_tran"/>
    <property type="match status" value="1"/>
</dbReference>
<comment type="similarity">
    <text evidence="1">Belongs to the ABC transporter superfamily.</text>
</comment>
<evidence type="ECO:0000256" key="4">
    <source>
        <dbReference type="ARBA" id="ARBA00022741"/>
    </source>
</evidence>
<dbReference type="PROSITE" id="PS00211">
    <property type="entry name" value="ABC_TRANSPORTER_1"/>
    <property type="match status" value="1"/>
</dbReference>
<evidence type="ECO:0000313" key="9">
    <source>
        <dbReference type="Proteomes" id="UP001319121"/>
    </source>
</evidence>
<dbReference type="InterPro" id="IPR017871">
    <property type="entry name" value="ABC_transporter-like_CS"/>
</dbReference>
<keyword evidence="4" id="KW-0547">Nucleotide-binding</keyword>
<feature type="compositionally biased region" description="Basic and acidic residues" evidence="6">
    <location>
        <begin position="270"/>
        <end position="279"/>
    </location>
</feature>
<organism evidence="8 9">
    <name type="scientific">Ferrigenium kumadai</name>
    <dbReference type="NCBI Taxonomy" id="1682490"/>
    <lineage>
        <taxon>Bacteria</taxon>
        <taxon>Pseudomonadati</taxon>
        <taxon>Pseudomonadota</taxon>
        <taxon>Betaproteobacteria</taxon>
        <taxon>Nitrosomonadales</taxon>
        <taxon>Gallionellaceae</taxon>
        <taxon>Ferrigenium</taxon>
    </lineage>
</organism>
<evidence type="ECO:0000313" key="8">
    <source>
        <dbReference type="EMBL" id="BBJ00512.1"/>
    </source>
</evidence>
<dbReference type="KEGG" id="fku:FGKAn22_22040"/>
<keyword evidence="3" id="KW-1003">Cell membrane</keyword>
<feature type="domain" description="ABC transporter" evidence="7">
    <location>
        <begin position="7"/>
        <end position="239"/>
    </location>
</feature>
<dbReference type="InterPro" id="IPR003439">
    <property type="entry name" value="ABC_transporter-like_ATP-bd"/>
</dbReference>
<protein>
    <submittedName>
        <fullName evidence="8">Sulfonate ABC transporter ATP-binding protein</fullName>
    </submittedName>
</protein>
<reference evidence="8 9" key="1">
    <citation type="submission" date="2019-03" db="EMBL/GenBank/DDBJ databases">
        <title>Complete genome sequence of Ferrigenium kumadai strain An22, a microaerophilic iron-oxidizing bacterium isolated from a paddy field soil.</title>
        <authorList>
            <person name="Watanabe T."/>
            <person name="Asakawa S."/>
        </authorList>
    </citation>
    <scope>NUCLEOTIDE SEQUENCE [LARGE SCALE GENOMIC DNA]</scope>
    <source>
        <strain evidence="8 9">An22</strain>
    </source>
</reference>
<keyword evidence="2" id="KW-0813">Transport</keyword>
<proteinExistence type="inferred from homology"/>
<keyword evidence="5 8" id="KW-0067">ATP-binding</keyword>
<keyword evidence="9" id="KW-1185">Reference proteome</keyword>
<dbReference type="PANTHER" id="PTHR42788:SF13">
    <property type="entry name" value="ALIPHATIC SULFONATES IMPORT ATP-BINDING PROTEIN SSUB"/>
    <property type="match status" value="1"/>
</dbReference>
<dbReference type="Gene3D" id="3.40.50.300">
    <property type="entry name" value="P-loop containing nucleotide triphosphate hydrolases"/>
    <property type="match status" value="1"/>
</dbReference>
<feature type="region of interest" description="Disordered" evidence="6">
    <location>
        <begin position="250"/>
        <end position="279"/>
    </location>
</feature>